<gene>
    <name evidence="4" type="ORF">BU26DRAFT_517066</name>
</gene>
<dbReference type="InterPro" id="IPR011009">
    <property type="entry name" value="Kinase-like_dom_sf"/>
</dbReference>
<dbReference type="Pfam" id="PF00069">
    <property type="entry name" value="Pkinase"/>
    <property type="match status" value="1"/>
</dbReference>
<dbReference type="AlphaFoldDB" id="A0A6A6IPG3"/>
<keyword evidence="4" id="KW-0808">Transferase</keyword>
<dbReference type="SUPFAM" id="SSF56112">
    <property type="entry name" value="Protein kinase-like (PK-like)"/>
    <property type="match status" value="1"/>
</dbReference>
<dbReference type="Gene3D" id="3.30.200.20">
    <property type="entry name" value="Phosphorylase Kinase, domain 1"/>
    <property type="match status" value="1"/>
</dbReference>
<organism evidence="4 5">
    <name type="scientific">Trematosphaeria pertusa</name>
    <dbReference type="NCBI Taxonomy" id="390896"/>
    <lineage>
        <taxon>Eukaryota</taxon>
        <taxon>Fungi</taxon>
        <taxon>Dikarya</taxon>
        <taxon>Ascomycota</taxon>
        <taxon>Pezizomycotina</taxon>
        <taxon>Dothideomycetes</taxon>
        <taxon>Pleosporomycetidae</taxon>
        <taxon>Pleosporales</taxon>
        <taxon>Massarineae</taxon>
        <taxon>Trematosphaeriaceae</taxon>
        <taxon>Trematosphaeria</taxon>
    </lineage>
</organism>
<dbReference type="OrthoDB" id="5979581at2759"/>
<dbReference type="PROSITE" id="PS50011">
    <property type="entry name" value="PROTEIN_KINASE_DOM"/>
    <property type="match status" value="1"/>
</dbReference>
<evidence type="ECO:0000256" key="2">
    <source>
        <dbReference type="SAM" id="MobiDB-lite"/>
    </source>
</evidence>
<feature type="compositionally biased region" description="Basic and acidic residues" evidence="2">
    <location>
        <begin position="61"/>
        <end position="72"/>
    </location>
</feature>
<dbReference type="GeneID" id="54581808"/>
<dbReference type="EMBL" id="ML987192">
    <property type="protein sequence ID" value="KAF2252444.1"/>
    <property type="molecule type" value="Genomic_DNA"/>
</dbReference>
<accession>A0A6A6IPG3</accession>
<feature type="domain" description="Protein kinase" evidence="3">
    <location>
        <begin position="246"/>
        <end position="545"/>
    </location>
</feature>
<protein>
    <submittedName>
        <fullName evidence="4">Kinase-like protein</fullName>
    </submittedName>
</protein>
<evidence type="ECO:0000259" key="3">
    <source>
        <dbReference type="PROSITE" id="PS50011"/>
    </source>
</evidence>
<dbReference type="PANTHER" id="PTHR44167:SF24">
    <property type="entry name" value="SERINE_THREONINE-PROTEIN KINASE CHK2"/>
    <property type="match status" value="1"/>
</dbReference>
<proteinExistence type="predicted"/>
<name>A0A6A6IPG3_9PLEO</name>
<dbReference type="Gene3D" id="1.10.510.10">
    <property type="entry name" value="Transferase(Phosphotransferase) domain 1"/>
    <property type="match status" value="1"/>
</dbReference>
<dbReference type="GO" id="GO:0005524">
    <property type="term" value="F:ATP binding"/>
    <property type="evidence" value="ECO:0007669"/>
    <property type="project" value="UniProtKB-UniRule"/>
</dbReference>
<feature type="binding site" evidence="1">
    <location>
        <position position="274"/>
    </location>
    <ligand>
        <name>ATP</name>
        <dbReference type="ChEBI" id="CHEBI:30616"/>
    </ligand>
</feature>
<evidence type="ECO:0000256" key="1">
    <source>
        <dbReference type="PROSITE-ProRule" id="PRU10141"/>
    </source>
</evidence>
<keyword evidence="5" id="KW-1185">Reference proteome</keyword>
<sequence>MAIDCHGLRAFATLTPANAEAQDAFSHVVDFVKMDQSPSVPSSFSSFLYVDEEKKYNHDVAMLRRDSERPAGEDDETATEPDTETEQQPEWQQRGMVWSGCFYFTIKDMPEPMNRWHAGRLHKGIAVLQFPLTVKRSSIRRLHAIFSFCTYTGCLKIQRPHNGLEISVNGVDVPQSSTFVNGNQAIVHLGTLKYRFEYTPYSYTDPYYEERNGAVMKFADSEPWIAAKWESLTQTPSIQSTTIMGWTLRMPVGRGASGNVVQAVNDQSHTAALKTRQRRCRDTAKRISREIQTLKAITTLARQHNESRILQLRDVMYQFGNEDYQQNTTEDVYLLLDPFLPFTVDHIIEMDHGNPLKSRLALWVLHEAMLGLQFLHQVGWMHGDIKPGNIGIELPHILPSSLEGLQAVRVVLLDLDNATNLQSFGPNPRLPPTPGRGGTVPYLAPERELEYQSYTSDVWAVAVTGYELRYGEHPWNFSANAWRPMASESLRTNWLSKYEHGIARLQKDPIGKLLAKMLSFSLSSPKIGAQTTRITIDQALKEPCWALLNSYDQDLGTKKAKR</sequence>
<reference evidence="4" key="1">
    <citation type="journal article" date="2020" name="Stud. Mycol.">
        <title>101 Dothideomycetes genomes: a test case for predicting lifestyles and emergence of pathogens.</title>
        <authorList>
            <person name="Haridas S."/>
            <person name="Albert R."/>
            <person name="Binder M."/>
            <person name="Bloem J."/>
            <person name="Labutti K."/>
            <person name="Salamov A."/>
            <person name="Andreopoulos B."/>
            <person name="Baker S."/>
            <person name="Barry K."/>
            <person name="Bills G."/>
            <person name="Bluhm B."/>
            <person name="Cannon C."/>
            <person name="Castanera R."/>
            <person name="Culley D."/>
            <person name="Daum C."/>
            <person name="Ezra D."/>
            <person name="Gonzalez J."/>
            <person name="Henrissat B."/>
            <person name="Kuo A."/>
            <person name="Liang C."/>
            <person name="Lipzen A."/>
            <person name="Lutzoni F."/>
            <person name="Magnuson J."/>
            <person name="Mondo S."/>
            <person name="Nolan M."/>
            <person name="Ohm R."/>
            <person name="Pangilinan J."/>
            <person name="Park H.-J."/>
            <person name="Ramirez L."/>
            <person name="Alfaro M."/>
            <person name="Sun H."/>
            <person name="Tritt A."/>
            <person name="Yoshinaga Y."/>
            <person name="Zwiers L.-H."/>
            <person name="Turgeon B."/>
            <person name="Goodwin S."/>
            <person name="Spatafora J."/>
            <person name="Crous P."/>
            <person name="Grigoriev I."/>
        </authorList>
    </citation>
    <scope>NUCLEOTIDE SEQUENCE</scope>
    <source>
        <strain evidence="4">CBS 122368</strain>
    </source>
</reference>
<keyword evidence="4" id="KW-0418">Kinase</keyword>
<keyword evidence="1" id="KW-0547">Nucleotide-binding</keyword>
<dbReference type="GO" id="GO:0005634">
    <property type="term" value="C:nucleus"/>
    <property type="evidence" value="ECO:0007669"/>
    <property type="project" value="TreeGrafter"/>
</dbReference>
<dbReference type="Proteomes" id="UP000800094">
    <property type="component" value="Unassembled WGS sequence"/>
</dbReference>
<feature type="compositionally biased region" description="Acidic residues" evidence="2">
    <location>
        <begin position="73"/>
        <end position="87"/>
    </location>
</feature>
<dbReference type="PANTHER" id="PTHR44167">
    <property type="entry name" value="OVARIAN-SPECIFIC SERINE/THREONINE-PROTEIN KINASE LOK-RELATED"/>
    <property type="match status" value="1"/>
</dbReference>
<feature type="region of interest" description="Disordered" evidence="2">
    <location>
        <begin position="61"/>
        <end position="91"/>
    </location>
</feature>
<evidence type="ECO:0000313" key="4">
    <source>
        <dbReference type="EMBL" id="KAF2252444.1"/>
    </source>
</evidence>
<dbReference type="InterPro" id="IPR000719">
    <property type="entry name" value="Prot_kinase_dom"/>
</dbReference>
<evidence type="ECO:0000313" key="5">
    <source>
        <dbReference type="Proteomes" id="UP000800094"/>
    </source>
</evidence>
<dbReference type="PROSITE" id="PS00107">
    <property type="entry name" value="PROTEIN_KINASE_ATP"/>
    <property type="match status" value="1"/>
</dbReference>
<dbReference type="GO" id="GO:0004674">
    <property type="term" value="F:protein serine/threonine kinase activity"/>
    <property type="evidence" value="ECO:0007669"/>
    <property type="project" value="TreeGrafter"/>
</dbReference>
<dbReference type="GO" id="GO:0044773">
    <property type="term" value="P:mitotic DNA damage checkpoint signaling"/>
    <property type="evidence" value="ECO:0007669"/>
    <property type="project" value="TreeGrafter"/>
</dbReference>
<dbReference type="SMART" id="SM00220">
    <property type="entry name" value="S_TKc"/>
    <property type="match status" value="1"/>
</dbReference>
<keyword evidence="1" id="KW-0067">ATP-binding</keyword>
<dbReference type="InterPro" id="IPR017441">
    <property type="entry name" value="Protein_kinase_ATP_BS"/>
</dbReference>
<dbReference type="RefSeq" id="XP_033687448.1">
    <property type="nucleotide sequence ID" value="XM_033828478.1"/>
</dbReference>